<keyword evidence="2 6" id="KW-0819">tRNA processing</keyword>
<gene>
    <name evidence="6 8" type="primary">rnd</name>
    <name evidence="8" type="ORF">QWI16_16985</name>
</gene>
<dbReference type="SMART" id="SM00341">
    <property type="entry name" value="HRDC"/>
    <property type="match status" value="1"/>
</dbReference>
<dbReference type="InterPro" id="IPR044876">
    <property type="entry name" value="HRDC_dom_sf"/>
</dbReference>
<dbReference type="PANTHER" id="PTHR47649:SF1">
    <property type="entry name" value="RIBONUCLEASE D"/>
    <property type="match status" value="1"/>
</dbReference>
<evidence type="ECO:0000313" key="9">
    <source>
        <dbReference type="Proteomes" id="UP001168380"/>
    </source>
</evidence>
<evidence type="ECO:0000256" key="6">
    <source>
        <dbReference type="HAMAP-Rule" id="MF_01899"/>
    </source>
</evidence>
<dbReference type="HAMAP" id="MF_01899">
    <property type="entry name" value="RNase_D"/>
    <property type="match status" value="1"/>
</dbReference>
<dbReference type="InterPro" id="IPR036397">
    <property type="entry name" value="RNaseH_sf"/>
</dbReference>
<keyword evidence="9" id="KW-1185">Reference proteome</keyword>
<evidence type="ECO:0000256" key="3">
    <source>
        <dbReference type="ARBA" id="ARBA00022722"/>
    </source>
</evidence>
<evidence type="ECO:0000259" key="7">
    <source>
        <dbReference type="PROSITE" id="PS50967"/>
    </source>
</evidence>
<sequence>MPIATHPIWVDDEATLNQLCLRWASQAAIAVDTEFMRSDTFYPIAGLIQVGDGHGCYLIDPLAIEDLSALAELWRNERVTKVLHACSEDLEVFNALLGTVPSPLFDTQIGAAFAGWGYSLGYAALVREQLGVDIPKGETRSDWLVRPLSSAQKDYAALDVAHLLIVYGKLLKALKDKSRLEWVKADCAALVEAANAAPELDSGHLKIGLGWKLSPRGVEALQRLCRWREIEARERDIPRNRLLKEQPLFEMAQRLPADFGALQRIEGIPRRTLKDDGETLLDIVASARAVADDALPARLDPPLGREHGPAIKSMKAWVRERAEELELPPEVLIRKKEYESIVRAVIAGEVVLPERLLGWRYGVIGEGLERLATQALEEQQ</sequence>
<dbReference type="Gene3D" id="1.10.150.80">
    <property type="entry name" value="HRDC domain"/>
    <property type="match status" value="2"/>
</dbReference>
<dbReference type="SMART" id="SM00474">
    <property type="entry name" value="35EXOc"/>
    <property type="match status" value="1"/>
</dbReference>
<dbReference type="EC" id="3.1.13.5" evidence="6"/>
<evidence type="ECO:0000256" key="2">
    <source>
        <dbReference type="ARBA" id="ARBA00022694"/>
    </source>
</evidence>
<evidence type="ECO:0000256" key="5">
    <source>
        <dbReference type="ARBA" id="ARBA00022839"/>
    </source>
</evidence>
<comment type="catalytic activity">
    <reaction evidence="6">
        <text>Exonucleolytic cleavage that removes extra residues from the 3'-terminus of tRNA to produce 5'-mononucleotides.</text>
        <dbReference type="EC" id="3.1.13.5"/>
    </reaction>
</comment>
<comment type="subcellular location">
    <subcellularLocation>
        <location evidence="6">Cytoplasm</location>
    </subcellularLocation>
</comment>
<dbReference type="InterPro" id="IPR006292">
    <property type="entry name" value="RNase_D"/>
</dbReference>
<dbReference type="Proteomes" id="UP001168380">
    <property type="component" value="Unassembled WGS sequence"/>
</dbReference>
<dbReference type="SUPFAM" id="SSF53098">
    <property type="entry name" value="Ribonuclease H-like"/>
    <property type="match status" value="1"/>
</dbReference>
<dbReference type="PANTHER" id="PTHR47649">
    <property type="entry name" value="RIBONUCLEASE D"/>
    <property type="match status" value="1"/>
</dbReference>
<organism evidence="8 9">
    <name type="scientific">Gilvimarinus algae</name>
    <dbReference type="NCBI Taxonomy" id="3058037"/>
    <lineage>
        <taxon>Bacteria</taxon>
        <taxon>Pseudomonadati</taxon>
        <taxon>Pseudomonadota</taxon>
        <taxon>Gammaproteobacteria</taxon>
        <taxon>Cellvibrionales</taxon>
        <taxon>Cellvibrionaceae</taxon>
        <taxon>Gilvimarinus</taxon>
    </lineage>
</organism>
<protein>
    <recommendedName>
        <fullName evidence="6">Ribonuclease D</fullName>
        <shortName evidence="6">RNase D</shortName>
        <ecNumber evidence="6">3.1.13.5</ecNumber>
    </recommendedName>
</protein>
<dbReference type="Pfam" id="PF01612">
    <property type="entry name" value="DNA_pol_A_exo1"/>
    <property type="match status" value="1"/>
</dbReference>
<dbReference type="InterPro" id="IPR002562">
    <property type="entry name" value="3'-5'_exonuclease_dom"/>
</dbReference>
<comment type="caution">
    <text evidence="8">The sequence shown here is derived from an EMBL/GenBank/DDBJ whole genome shotgun (WGS) entry which is preliminary data.</text>
</comment>
<proteinExistence type="inferred from homology"/>
<keyword evidence="5 6" id="KW-0269">Exonuclease</keyword>
<dbReference type="InterPro" id="IPR010997">
    <property type="entry name" value="HRDC-like_sf"/>
</dbReference>
<dbReference type="EMBL" id="JAULRT010000062">
    <property type="protein sequence ID" value="MDO3383880.1"/>
    <property type="molecule type" value="Genomic_DNA"/>
</dbReference>
<dbReference type="RefSeq" id="WP_302714974.1">
    <property type="nucleotide sequence ID" value="NZ_JAULRT010000062.1"/>
</dbReference>
<dbReference type="InterPro" id="IPR051086">
    <property type="entry name" value="RNase_D-like"/>
</dbReference>
<dbReference type="Pfam" id="PF00570">
    <property type="entry name" value="HRDC"/>
    <property type="match status" value="1"/>
</dbReference>
<evidence type="ECO:0000256" key="4">
    <source>
        <dbReference type="ARBA" id="ARBA00022801"/>
    </source>
</evidence>
<keyword evidence="1 6" id="KW-0963">Cytoplasm</keyword>
<comment type="cofactor">
    <cofactor evidence="6">
        <name>a divalent metal cation</name>
        <dbReference type="ChEBI" id="CHEBI:60240"/>
    </cofactor>
</comment>
<dbReference type="Gene3D" id="3.30.420.10">
    <property type="entry name" value="Ribonuclease H-like superfamily/Ribonuclease H"/>
    <property type="match status" value="1"/>
</dbReference>
<accession>A0ABT8TIL2</accession>
<dbReference type="PROSITE" id="PS50967">
    <property type="entry name" value="HRDC"/>
    <property type="match status" value="1"/>
</dbReference>
<evidence type="ECO:0000256" key="1">
    <source>
        <dbReference type="ARBA" id="ARBA00022490"/>
    </source>
</evidence>
<keyword evidence="4 6" id="KW-0378">Hydrolase</keyword>
<dbReference type="InterPro" id="IPR012337">
    <property type="entry name" value="RNaseH-like_sf"/>
</dbReference>
<dbReference type="SUPFAM" id="SSF47819">
    <property type="entry name" value="HRDC-like"/>
    <property type="match status" value="2"/>
</dbReference>
<dbReference type="CDD" id="cd06142">
    <property type="entry name" value="RNaseD_exo"/>
    <property type="match status" value="1"/>
</dbReference>
<comment type="function">
    <text evidence="6">Exonuclease involved in the 3' processing of various precursor tRNAs. Initiates hydrolysis at the 3'-terminus of an RNA molecule and releases 5'-mononucleotides.</text>
</comment>
<comment type="similarity">
    <text evidence="6">Belongs to the RNase D family.</text>
</comment>
<dbReference type="InterPro" id="IPR002121">
    <property type="entry name" value="HRDC_dom"/>
</dbReference>
<reference evidence="8" key="1">
    <citation type="submission" date="2023-07" db="EMBL/GenBank/DDBJ databases">
        <title>Gilvimarinus algae sp. nov., isolated from the surface of Kelp.</title>
        <authorList>
            <person name="Sun Y.Y."/>
            <person name="Gong Y."/>
            <person name="Du Z.J."/>
        </authorList>
    </citation>
    <scope>NUCLEOTIDE SEQUENCE</scope>
    <source>
        <strain evidence="8">SDUM040014</strain>
    </source>
</reference>
<keyword evidence="3 6" id="KW-0540">Nuclease</keyword>
<dbReference type="GO" id="GO:0033890">
    <property type="term" value="F:ribonuclease D activity"/>
    <property type="evidence" value="ECO:0007669"/>
    <property type="project" value="UniProtKB-EC"/>
</dbReference>
<feature type="domain" description="HRDC" evidence="7">
    <location>
        <begin position="214"/>
        <end position="294"/>
    </location>
</feature>
<name>A0ABT8TIL2_9GAMM</name>
<evidence type="ECO:0000313" key="8">
    <source>
        <dbReference type="EMBL" id="MDO3383880.1"/>
    </source>
</evidence>
<dbReference type="NCBIfam" id="TIGR01388">
    <property type="entry name" value="rnd"/>
    <property type="match status" value="1"/>
</dbReference>